<dbReference type="Proteomes" id="UP000037267">
    <property type="component" value="Unassembled WGS sequence"/>
</dbReference>
<gene>
    <name evidence="1" type="ORF">CLPU_6c00540</name>
</gene>
<organism evidence="1 2">
    <name type="scientific">Gottschalkia purinilytica</name>
    <name type="common">Clostridium purinilyticum</name>
    <dbReference type="NCBI Taxonomy" id="1503"/>
    <lineage>
        <taxon>Bacteria</taxon>
        <taxon>Bacillati</taxon>
        <taxon>Bacillota</taxon>
        <taxon>Tissierellia</taxon>
        <taxon>Tissierellales</taxon>
        <taxon>Gottschalkiaceae</taxon>
        <taxon>Gottschalkia</taxon>
    </lineage>
</organism>
<evidence type="ECO:0000313" key="2">
    <source>
        <dbReference type="Proteomes" id="UP000037267"/>
    </source>
</evidence>
<accession>A0A0L0WAN9</accession>
<dbReference type="NCBIfam" id="NF040910">
    <property type="entry name" value="CD1375_fam"/>
    <property type="match status" value="1"/>
</dbReference>
<evidence type="ECO:0000313" key="1">
    <source>
        <dbReference type="EMBL" id="KNF08568.1"/>
    </source>
</evidence>
<reference evidence="2" key="1">
    <citation type="submission" date="2015-07" db="EMBL/GenBank/DDBJ databases">
        <title>Draft genome sequence of the purine-degrading Gottschalkia purinilyticum DSM 1384 (formerly Clostridium purinilyticum).</title>
        <authorList>
            <person name="Poehlein A."/>
            <person name="Schiel-Bengelsdorf B."/>
            <person name="Bengelsdorf F.R."/>
            <person name="Daniel R."/>
            <person name="Duerre P."/>
        </authorList>
    </citation>
    <scope>NUCLEOTIDE SEQUENCE [LARGE SCALE GENOMIC DNA]</scope>
    <source>
        <strain evidence="2">DSM 1384</strain>
    </source>
</reference>
<protein>
    <submittedName>
        <fullName evidence="1">Uncharacterized protein</fullName>
    </submittedName>
</protein>
<dbReference type="EMBL" id="LGSS01000006">
    <property type="protein sequence ID" value="KNF08568.1"/>
    <property type="molecule type" value="Genomic_DNA"/>
</dbReference>
<dbReference type="InterPro" id="IPR047907">
    <property type="entry name" value="CD1375-like"/>
</dbReference>
<dbReference type="STRING" id="1503.CLPU_6c00540"/>
<proteinExistence type="predicted"/>
<dbReference type="RefSeq" id="WP_268760460.1">
    <property type="nucleotide sequence ID" value="NZ_LGSS01000006.1"/>
</dbReference>
<sequence>MKVKEYMIPVYALLIRAERRTIEDVPEVYQVPVAEHMAEQIEEN</sequence>
<name>A0A0L0WAN9_GOTPU</name>
<dbReference type="AlphaFoldDB" id="A0A0L0WAN9"/>
<keyword evidence="2" id="KW-1185">Reference proteome</keyword>
<comment type="caution">
    <text evidence="1">The sequence shown here is derived from an EMBL/GenBank/DDBJ whole genome shotgun (WGS) entry which is preliminary data.</text>
</comment>